<dbReference type="SMART" id="SM00205">
    <property type="entry name" value="THN"/>
    <property type="match status" value="1"/>
</dbReference>
<dbReference type="GeneID" id="70180522"/>
<organism evidence="3 4">
    <name type="scientific">Microdochium trichocladiopsis</name>
    <dbReference type="NCBI Taxonomy" id="1682393"/>
    <lineage>
        <taxon>Eukaryota</taxon>
        <taxon>Fungi</taxon>
        <taxon>Dikarya</taxon>
        <taxon>Ascomycota</taxon>
        <taxon>Pezizomycotina</taxon>
        <taxon>Sordariomycetes</taxon>
        <taxon>Xylariomycetidae</taxon>
        <taxon>Xylariales</taxon>
        <taxon>Microdochiaceae</taxon>
        <taxon>Microdochium</taxon>
    </lineage>
</organism>
<feature type="disulfide bond" evidence="1">
    <location>
        <begin position="116"/>
        <end position="137"/>
    </location>
</feature>
<dbReference type="AlphaFoldDB" id="A0A9P8XQM5"/>
<feature type="disulfide bond" evidence="1">
    <location>
        <begin position="45"/>
        <end position="50"/>
    </location>
</feature>
<evidence type="ECO:0000256" key="1">
    <source>
        <dbReference type="PIRSR" id="PIRSR002703-1"/>
    </source>
</evidence>
<keyword evidence="1" id="KW-1015">Disulfide bond</keyword>
<feature type="disulfide bond" evidence="1">
    <location>
        <begin position="141"/>
        <end position="150"/>
    </location>
</feature>
<feature type="disulfide bond" evidence="1">
    <location>
        <begin position="101"/>
        <end position="172"/>
    </location>
</feature>
<reference evidence="3" key="1">
    <citation type="journal article" date="2021" name="Nat. Commun.">
        <title>Genetic determinants of endophytism in the Arabidopsis root mycobiome.</title>
        <authorList>
            <person name="Mesny F."/>
            <person name="Miyauchi S."/>
            <person name="Thiergart T."/>
            <person name="Pickel B."/>
            <person name="Atanasova L."/>
            <person name="Karlsson M."/>
            <person name="Huettel B."/>
            <person name="Barry K.W."/>
            <person name="Haridas S."/>
            <person name="Chen C."/>
            <person name="Bauer D."/>
            <person name="Andreopoulos W."/>
            <person name="Pangilinan J."/>
            <person name="LaButti K."/>
            <person name="Riley R."/>
            <person name="Lipzen A."/>
            <person name="Clum A."/>
            <person name="Drula E."/>
            <person name="Henrissat B."/>
            <person name="Kohler A."/>
            <person name="Grigoriev I.V."/>
            <person name="Martin F.M."/>
            <person name="Hacquard S."/>
        </authorList>
    </citation>
    <scope>NUCLEOTIDE SEQUENCE</scope>
    <source>
        <strain evidence="3">MPI-CAGE-CH-0230</strain>
    </source>
</reference>
<dbReference type="Pfam" id="PF00314">
    <property type="entry name" value="Thaumatin"/>
    <property type="match status" value="1"/>
</dbReference>
<keyword evidence="4" id="KW-1185">Reference proteome</keyword>
<feature type="disulfide bond" evidence="1">
    <location>
        <begin position="96"/>
        <end position="189"/>
    </location>
</feature>
<comment type="caution">
    <text evidence="3">The sequence shown here is derived from an EMBL/GenBank/DDBJ whole genome shotgun (WGS) entry which is preliminary data.</text>
</comment>
<dbReference type="PROSITE" id="PS51367">
    <property type="entry name" value="THAUMATIN_2"/>
    <property type="match status" value="1"/>
</dbReference>
<evidence type="ECO:0000313" key="4">
    <source>
        <dbReference type="Proteomes" id="UP000756346"/>
    </source>
</evidence>
<dbReference type="PIRSF" id="PIRSF002703">
    <property type="entry name" value="Thaumatin"/>
    <property type="match status" value="1"/>
</dbReference>
<dbReference type="EMBL" id="JAGTJQ010000015">
    <property type="protein sequence ID" value="KAH7012190.1"/>
    <property type="molecule type" value="Genomic_DNA"/>
</dbReference>
<protein>
    <submittedName>
        <fullName evidence="3">Thaumatin</fullName>
    </submittedName>
</protein>
<gene>
    <name evidence="3" type="ORF">B0I36DRAFT_256879</name>
    <name evidence="2" type="ORF">B0I36DRAFT_258115</name>
</gene>
<dbReference type="RefSeq" id="XP_046004566.1">
    <property type="nucleotide sequence ID" value="XM_046150976.1"/>
</dbReference>
<evidence type="ECO:0000313" key="3">
    <source>
        <dbReference type="EMBL" id="KAH7012190.1"/>
    </source>
</evidence>
<feature type="disulfide bond" evidence="1">
    <location>
        <begin position="151"/>
        <end position="159"/>
    </location>
</feature>
<dbReference type="InterPro" id="IPR001938">
    <property type="entry name" value="Thaumatin"/>
</dbReference>
<dbReference type="Gene3D" id="2.60.110.10">
    <property type="entry name" value="Thaumatin"/>
    <property type="match status" value="1"/>
</dbReference>
<proteinExistence type="predicted"/>
<sequence>MQPILPGILRPNGSYTALLPDEASAGRLWARQYCEDGANCAIGDCGSSDCWSHSSDNTTLFEFTLNADTFWYDISLVDAFTCGMTVVPEVEDSLRCKTIACPYESILGTSHQPPLCPKENLILGTMTAGQATTAPYCLSDCRLYGSDEYCCRGGTPQSCQPSSTWFKNVNACPHAYSYAFDDASSLWGCDVRDVNHISVRFNCP</sequence>
<accession>A0A9P8XQM5</accession>
<dbReference type="Proteomes" id="UP000756346">
    <property type="component" value="Unassembled WGS sequence"/>
</dbReference>
<dbReference type="PANTHER" id="PTHR31048">
    <property type="entry name" value="OS03G0233200 PROTEIN"/>
    <property type="match status" value="1"/>
</dbReference>
<dbReference type="OrthoDB" id="4964903at2759"/>
<dbReference type="EMBL" id="JAGTJQ010000020">
    <property type="protein sequence ID" value="KAH7009107.1"/>
    <property type="molecule type" value="Genomic_DNA"/>
</dbReference>
<feature type="disulfide bond" evidence="1">
    <location>
        <begin position="34"/>
        <end position="40"/>
    </location>
</feature>
<name>A0A9P8XQM5_9PEZI</name>
<dbReference type="SUPFAM" id="SSF49870">
    <property type="entry name" value="Osmotin, thaumatin-like protein"/>
    <property type="match status" value="1"/>
</dbReference>
<dbReference type="InterPro" id="IPR037176">
    <property type="entry name" value="Osmotin/thaumatin-like_sf"/>
</dbReference>
<evidence type="ECO:0000313" key="2">
    <source>
        <dbReference type="EMBL" id="KAH7009107.1"/>
    </source>
</evidence>